<evidence type="ECO:0000256" key="5">
    <source>
        <dbReference type="ARBA" id="ARBA00023136"/>
    </source>
</evidence>
<dbReference type="Proteomes" id="UP000005095">
    <property type="component" value="Chromosome"/>
</dbReference>
<keyword evidence="8" id="KW-0830">Ubiquinone</keyword>
<evidence type="ECO:0000256" key="3">
    <source>
        <dbReference type="ARBA" id="ARBA00022692"/>
    </source>
</evidence>
<feature type="transmembrane region" description="Helical" evidence="6">
    <location>
        <begin position="255"/>
        <end position="279"/>
    </location>
</feature>
<feature type="transmembrane region" description="Helical" evidence="6">
    <location>
        <begin position="291"/>
        <end position="311"/>
    </location>
</feature>
<dbReference type="AlphaFoldDB" id="J0RZE8"/>
<evidence type="ECO:0000259" key="7">
    <source>
        <dbReference type="Pfam" id="PF00361"/>
    </source>
</evidence>
<feature type="transmembrane region" description="Helical" evidence="6">
    <location>
        <begin position="88"/>
        <end position="114"/>
    </location>
</feature>
<evidence type="ECO:0000313" key="8">
    <source>
        <dbReference type="EMBL" id="EJG06926.1"/>
    </source>
</evidence>
<feature type="transmembrane region" description="Helical" evidence="6">
    <location>
        <begin position="475"/>
        <end position="496"/>
    </location>
</feature>
<evidence type="ECO:0000256" key="2">
    <source>
        <dbReference type="ARBA" id="ARBA00022475"/>
    </source>
</evidence>
<protein>
    <submittedName>
        <fullName evidence="8">NADH/Ubiquinone/plastoquinone (Complex I)</fullName>
    </submittedName>
</protein>
<dbReference type="GO" id="GO:0005886">
    <property type="term" value="C:plasma membrane"/>
    <property type="evidence" value="ECO:0007669"/>
    <property type="project" value="UniProtKB-SubCell"/>
</dbReference>
<dbReference type="PATRIC" id="fig|28892.9.peg.1039"/>
<sequence length="526" mass="55416">MIPEIIIRNAPALLIAVPMLAAFITPVIARAGNGVMKAWALLATAATAAIAAIVAWQVLDFGTIVYTFGAAAPGLAVPLDSGGIPVRIIFTIDAMSAFMGIIATISAFAVCLYAIASEGRQTGQEIFFALLLLLEVGILGMVSTGDLFNFFVFLEINSIAGAALVSYRIRGGLSVEAAMKYGFISTLGGLIVLTAIGLLYGQYGALNMAMVATRMQFTILDGIALAMLVAALAMKSGAVPMHFWTPDAYGLAPSSVTAFLVVASQASLYGVFRIVFTLYGGIVQTLDWTTVGWIVIVLGVLSMFVGVTMAIPQHDVKRLMAYHAVSQTGYMLLGVGVGIALLGTSSFDTYGIMAMEGGIFHIFNHAMYKGLLFLTAGAIIYRTGTSDLNRMGGLGHSMKWTMLFFGIGALAIAGIPPFNGFASKLMIYESVYLFNPLLAVIAMVVSILTLASFVKVFHAMFMGPRLPEFAEVREVPAPMLLGMGLLAVIVVFFGVFPEQVVAGLVEPAARALADQGAYIASVLGGA</sequence>
<dbReference type="HOGENOM" id="CLU_007100_9_5_2"/>
<organism evidence="8 9">
    <name type="scientific">Methanofollis liminatans DSM 4140</name>
    <dbReference type="NCBI Taxonomy" id="28892"/>
    <lineage>
        <taxon>Archaea</taxon>
        <taxon>Methanobacteriati</taxon>
        <taxon>Methanobacteriota</taxon>
        <taxon>Stenosarchaea group</taxon>
        <taxon>Methanomicrobia</taxon>
        <taxon>Methanomicrobiales</taxon>
        <taxon>Methanomicrobiaceae</taxon>
        <taxon>Methanofollis</taxon>
    </lineage>
</organism>
<keyword evidence="2" id="KW-1003">Cell membrane</keyword>
<name>J0RZE8_9EURY</name>
<keyword evidence="5 6" id="KW-0472">Membrane</keyword>
<feature type="transmembrane region" description="Helical" evidence="6">
    <location>
        <begin position="402"/>
        <end position="421"/>
    </location>
</feature>
<feature type="transmembrane region" description="Helical" evidence="6">
    <location>
        <begin position="215"/>
        <end position="234"/>
    </location>
</feature>
<feature type="transmembrane region" description="Helical" evidence="6">
    <location>
        <begin position="12"/>
        <end position="31"/>
    </location>
</feature>
<feature type="transmembrane region" description="Helical" evidence="6">
    <location>
        <begin position="332"/>
        <end position="353"/>
    </location>
</feature>
<dbReference type="EMBL" id="CM001555">
    <property type="protein sequence ID" value="EJG06926.1"/>
    <property type="molecule type" value="Genomic_DNA"/>
</dbReference>
<dbReference type="OrthoDB" id="371891at2157"/>
<comment type="subcellular location">
    <subcellularLocation>
        <location evidence="1">Cell membrane</location>
        <topology evidence="1">Multi-pass membrane protein</topology>
    </subcellularLocation>
</comment>
<keyword evidence="3 6" id="KW-0812">Transmembrane</keyword>
<dbReference type="STRING" id="28892.Metli_0968"/>
<gene>
    <name evidence="8" type="ORF">Metli_0968</name>
</gene>
<dbReference type="InterPro" id="IPR001750">
    <property type="entry name" value="ND/Mrp_TM"/>
</dbReference>
<feature type="transmembrane region" description="Helical" evidence="6">
    <location>
        <begin position="181"/>
        <end position="203"/>
    </location>
</feature>
<reference evidence="8 9" key="1">
    <citation type="submission" date="2011-08" db="EMBL/GenBank/DDBJ databases">
        <title>The complete genome of Methanofollis liminatans DSM 4140.</title>
        <authorList>
            <consortium name="US DOE Joint Genome Institute (JGI-PGF)"/>
            <person name="Lucas S."/>
            <person name="Han J."/>
            <person name="Lapidus A."/>
            <person name="Bruce D."/>
            <person name="Goodwin L."/>
            <person name="Pitluck S."/>
            <person name="Peters L."/>
            <person name="Kyrpides N."/>
            <person name="Mavromatis K."/>
            <person name="Ivanova N."/>
            <person name="Mikhailova N."/>
            <person name="Lu M."/>
            <person name="Detter J.C."/>
            <person name="Tapia R."/>
            <person name="Han C."/>
            <person name="Land M."/>
            <person name="Hauser L."/>
            <person name="Markowitz V."/>
            <person name="Cheng J.-F."/>
            <person name="Hugenholtz P."/>
            <person name="Woyke T."/>
            <person name="Wu D."/>
            <person name="Spring S."/>
            <person name="Schuler E."/>
            <person name="Brambilla E."/>
            <person name="Klenk H.-P."/>
            <person name="Eisen J.A."/>
        </authorList>
    </citation>
    <scope>NUCLEOTIDE SEQUENCE [LARGE SCALE GENOMIC DNA]</scope>
    <source>
        <strain evidence="8 9">DSM 4140</strain>
    </source>
</reference>
<feature type="transmembrane region" description="Helical" evidence="6">
    <location>
        <begin position="359"/>
        <end position="381"/>
    </location>
</feature>
<feature type="domain" description="NADH:quinone oxidoreductase/Mrp antiporter transmembrane" evidence="7">
    <location>
        <begin position="145"/>
        <end position="448"/>
    </location>
</feature>
<feature type="transmembrane region" description="Helical" evidence="6">
    <location>
        <begin position="126"/>
        <end position="144"/>
    </location>
</feature>
<feature type="transmembrane region" description="Helical" evidence="6">
    <location>
        <begin position="150"/>
        <end position="169"/>
    </location>
</feature>
<dbReference type="PANTHER" id="PTHR42703">
    <property type="entry name" value="NADH DEHYDROGENASE"/>
    <property type="match status" value="1"/>
</dbReference>
<evidence type="ECO:0000256" key="4">
    <source>
        <dbReference type="ARBA" id="ARBA00022989"/>
    </source>
</evidence>
<evidence type="ECO:0000313" key="9">
    <source>
        <dbReference type="Proteomes" id="UP000005095"/>
    </source>
</evidence>
<evidence type="ECO:0000256" key="6">
    <source>
        <dbReference type="SAM" id="Phobius"/>
    </source>
</evidence>
<dbReference type="InterPro" id="IPR050586">
    <property type="entry name" value="CPA3_Na-H_Antiporter_D"/>
</dbReference>
<feature type="transmembrane region" description="Helical" evidence="6">
    <location>
        <begin position="38"/>
        <end position="59"/>
    </location>
</feature>
<dbReference type="PANTHER" id="PTHR42703:SF1">
    <property type="entry name" value="NA(+)_H(+) ANTIPORTER SUBUNIT D1"/>
    <property type="match status" value="1"/>
</dbReference>
<keyword evidence="4 6" id="KW-1133">Transmembrane helix</keyword>
<dbReference type="RefSeq" id="WP_004038447.1">
    <property type="nucleotide sequence ID" value="NZ_CM001555.1"/>
</dbReference>
<keyword evidence="9" id="KW-1185">Reference proteome</keyword>
<dbReference type="NCBIfam" id="NF006240">
    <property type="entry name" value="PRK08376.1"/>
    <property type="match status" value="1"/>
</dbReference>
<accession>J0RZE8</accession>
<dbReference type="PRINTS" id="PR01434">
    <property type="entry name" value="NADHDHGNASE5"/>
</dbReference>
<feature type="transmembrane region" description="Helical" evidence="6">
    <location>
        <begin position="433"/>
        <end position="454"/>
    </location>
</feature>
<evidence type="ECO:0000256" key="1">
    <source>
        <dbReference type="ARBA" id="ARBA00004651"/>
    </source>
</evidence>
<dbReference type="Pfam" id="PF00361">
    <property type="entry name" value="Proton_antipo_M"/>
    <property type="match status" value="1"/>
</dbReference>
<proteinExistence type="predicted"/>